<name>A0A6C1EC34_SACPS</name>
<evidence type="ECO:0000256" key="12">
    <source>
        <dbReference type="ARBA" id="ARBA00023242"/>
    </source>
</evidence>
<comment type="function">
    <text evidence="13">Acts in a DNA repair pathway for removal of UV-induced DNA damage that is distinct from classical nucleotide excision repair and in repair of ionizing radiation damage. Functions in homologous recombination repair of DNA double strand breaks and in recovery of stalled replication forks.</text>
</comment>
<dbReference type="GO" id="GO:0061630">
    <property type="term" value="F:ubiquitin protein ligase activity"/>
    <property type="evidence" value="ECO:0007669"/>
    <property type="project" value="UniProtKB-EC"/>
</dbReference>
<dbReference type="EMBL" id="CP049009">
    <property type="protein sequence ID" value="QID86609.1"/>
    <property type="molecule type" value="Genomic_DNA"/>
</dbReference>
<dbReference type="InterPro" id="IPR011513">
    <property type="entry name" value="Nse1"/>
</dbReference>
<proteinExistence type="inferred from homology"/>
<comment type="subcellular location">
    <subcellularLocation>
        <location evidence="2 13">Nucleus</location>
    </subcellularLocation>
</comment>
<evidence type="ECO:0000259" key="14">
    <source>
        <dbReference type="Pfam" id="PF08746"/>
    </source>
</evidence>
<keyword evidence="4 13" id="KW-0808">Transferase</keyword>
<evidence type="ECO:0000256" key="5">
    <source>
        <dbReference type="ARBA" id="ARBA00022723"/>
    </source>
</evidence>
<dbReference type="Proteomes" id="UP000501346">
    <property type="component" value="Chromosome SeXII"/>
</dbReference>
<sequence>MEVYKERVSTSAKGDATAKYLLQYILSARGICHENSLILALMRLETDASTFDAQWSIQQWIDKLNDHINAINVRLNLLGYKIVRINHGIGRNAVTMKNRKNFGLFENNAAARAHGGSAPDSQVTVLPESNRFFVYVNLASTEETKLATRFNQNEIEFIKWAIEQFMVNGETIIKGPALETSVVVKEINCILMAATGNSNLPKWVKSCTFTVGSTDLLQFQELTAMEIEDLLLRLCELKWFYRTREGKLGIDLRCIAELEEYLTSTYNLNTCQNCHKLVLQGVRCGHESCRNENNEDGENSLPQIWHVDCFKHYITHVSKNCDRCGSLLITDGVYVL</sequence>
<protein>
    <recommendedName>
        <fullName evidence="13">Non-structural maintenance of chromosomes element 1 homolog</fullName>
        <ecNumber evidence="13">2.3.2.27</ecNumber>
    </recommendedName>
</protein>
<keyword evidence="7 13" id="KW-0863">Zinc-finger</keyword>
<evidence type="ECO:0000256" key="13">
    <source>
        <dbReference type="RuleBase" id="RU368018"/>
    </source>
</evidence>
<dbReference type="PANTHER" id="PTHR20973:SF0">
    <property type="entry name" value="NON-STRUCTURAL MAINTENANCE OF CHROMOSOMES ELEMENT 1 HOMOLOG"/>
    <property type="match status" value="1"/>
</dbReference>
<accession>A0A6C1EC34</accession>
<evidence type="ECO:0000256" key="7">
    <source>
        <dbReference type="ARBA" id="ARBA00022771"/>
    </source>
</evidence>
<keyword evidence="5 13" id="KW-0479">Metal-binding</keyword>
<evidence type="ECO:0000313" key="16">
    <source>
        <dbReference type="Proteomes" id="UP000501346"/>
    </source>
</evidence>
<reference evidence="15 16" key="1">
    <citation type="journal article" date="2019" name="BMC Genomics">
        <title>Chromosome level assembly and comparative genome analysis confirm lager-brewing yeasts originated from a single hybridization.</title>
        <authorList>
            <person name="Salazar A.N."/>
            <person name="Gorter de Vries A.R."/>
            <person name="van den Broek M."/>
            <person name="Brouwers N."/>
            <person name="de la Torre Cortes P."/>
            <person name="Kuijpers N.G.A."/>
            <person name="Daran J.G."/>
            <person name="Abeel T."/>
        </authorList>
    </citation>
    <scope>NUCLEOTIDE SEQUENCE [LARGE SCALE GENOMIC DNA]</scope>
    <source>
        <strain evidence="15 16">CBS 1483</strain>
    </source>
</reference>
<evidence type="ECO:0000256" key="4">
    <source>
        <dbReference type="ARBA" id="ARBA00022679"/>
    </source>
</evidence>
<dbReference type="GO" id="GO:0000724">
    <property type="term" value="P:double-strand break repair via homologous recombination"/>
    <property type="evidence" value="ECO:0007669"/>
    <property type="project" value="TreeGrafter"/>
</dbReference>
<dbReference type="AlphaFoldDB" id="A0A6C1EC34"/>
<keyword evidence="6 13" id="KW-0227">DNA damage</keyword>
<evidence type="ECO:0000256" key="1">
    <source>
        <dbReference type="ARBA" id="ARBA00000900"/>
    </source>
</evidence>
<dbReference type="Pfam" id="PF08746">
    <property type="entry name" value="zf-RING-like"/>
    <property type="match status" value="1"/>
</dbReference>
<dbReference type="InterPro" id="IPR036388">
    <property type="entry name" value="WH-like_DNA-bd_sf"/>
</dbReference>
<dbReference type="GO" id="GO:0030915">
    <property type="term" value="C:Smc5-Smc6 complex"/>
    <property type="evidence" value="ECO:0007669"/>
    <property type="project" value="UniProtKB-UniRule"/>
</dbReference>
<keyword evidence="9 13" id="KW-0862">Zinc</keyword>
<organism evidence="15 16">
    <name type="scientific">Saccharomyces pastorianus</name>
    <name type="common">Lager yeast</name>
    <name type="synonym">Saccharomyces cerevisiae x Saccharomyces eubayanus</name>
    <dbReference type="NCBI Taxonomy" id="27292"/>
    <lineage>
        <taxon>Eukaryota</taxon>
        <taxon>Fungi</taxon>
        <taxon>Dikarya</taxon>
        <taxon>Ascomycota</taxon>
        <taxon>Saccharomycotina</taxon>
        <taxon>Saccharomycetes</taxon>
        <taxon>Saccharomycetales</taxon>
        <taxon>Saccharomycetaceae</taxon>
        <taxon>Saccharomyces</taxon>
    </lineage>
</organism>
<dbReference type="Pfam" id="PF07574">
    <property type="entry name" value="SMC_Nse1"/>
    <property type="match status" value="1"/>
</dbReference>
<dbReference type="GO" id="GO:0005634">
    <property type="term" value="C:nucleus"/>
    <property type="evidence" value="ECO:0007669"/>
    <property type="project" value="UniProtKB-SubCell"/>
</dbReference>
<keyword evidence="11 13" id="KW-0234">DNA repair</keyword>
<dbReference type="Gene3D" id="1.10.10.10">
    <property type="entry name" value="Winged helix-like DNA-binding domain superfamily/Winged helix DNA-binding domain"/>
    <property type="match status" value="1"/>
</dbReference>
<comment type="catalytic activity">
    <reaction evidence="1 13">
        <text>S-ubiquitinyl-[E2 ubiquitin-conjugating enzyme]-L-cysteine + [acceptor protein]-L-lysine = [E2 ubiquitin-conjugating enzyme]-L-cysteine + N(6)-ubiquitinyl-[acceptor protein]-L-lysine.</text>
        <dbReference type="EC" id="2.3.2.27"/>
    </reaction>
</comment>
<keyword evidence="8 13" id="KW-0833">Ubl conjugation pathway</keyword>
<evidence type="ECO:0000256" key="3">
    <source>
        <dbReference type="ARBA" id="ARBA00010258"/>
    </source>
</evidence>
<evidence type="ECO:0000256" key="2">
    <source>
        <dbReference type="ARBA" id="ARBA00004123"/>
    </source>
</evidence>
<dbReference type="EC" id="2.3.2.27" evidence="13"/>
<keyword evidence="12 13" id="KW-0539">Nucleus</keyword>
<evidence type="ECO:0000256" key="6">
    <source>
        <dbReference type="ARBA" id="ARBA00022763"/>
    </source>
</evidence>
<comment type="similarity">
    <text evidence="3 13">Belongs to the NSE1 family.</text>
</comment>
<keyword evidence="10 13" id="KW-0233">DNA recombination</keyword>
<dbReference type="InterPro" id="IPR014857">
    <property type="entry name" value="Nse1_RING_C4HC3-type"/>
</dbReference>
<dbReference type="PANTHER" id="PTHR20973">
    <property type="entry name" value="NON-SMC ELEMENT 1-RELATED"/>
    <property type="match status" value="1"/>
</dbReference>
<evidence type="ECO:0000256" key="9">
    <source>
        <dbReference type="ARBA" id="ARBA00022833"/>
    </source>
</evidence>
<feature type="domain" description="Non-structural maintenance of chromosomes element 1 RING C4HC3-type" evidence="14">
    <location>
        <begin position="271"/>
        <end position="324"/>
    </location>
</feature>
<evidence type="ECO:0000313" key="15">
    <source>
        <dbReference type="EMBL" id="QID86609.1"/>
    </source>
</evidence>
<dbReference type="GO" id="GO:0008270">
    <property type="term" value="F:zinc ion binding"/>
    <property type="evidence" value="ECO:0007669"/>
    <property type="project" value="UniProtKB-KW"/>
</dbReference>
<evidence type="ECO:0000256" key="10">
    <source>
        <dbReference type="ARBA" id="ARBA00023172"/>
    </source>
</evidence>
<comment type="subunit">
    <text evidence="13">Component of the Smc5-Smc6 complex.</text>
</comment>
<evidence type="ECO:0000256" key="8">
    <source>
        <dbReference type="ARBA" id="ARBA00022786"/>
    </source>
</evidence>
<keyword evidence="16" id="KW-1185">Reference proteome</keyword>
<gene>
    <name evidence="15" type="primary">NSE1_2</name>
    <name evidence="15" type="ORF">GRS66_009244</name>
</gene>
<evidence type="ECO:0000256" key="11">
    <source>
        <dbReference type="ARBA" id="ARBA00023204"/>
    </source>
</evidence>
<dbReference type="OrthoDB" id="185455at2759"/>
<dbReference type="FunFam" id="1.10.10.10:FF:000852">
    <property type="entry name" value="Nse1p"/>
    <property type="match status" value="1"/>
</dbReference>